<keyword evidence="6" id="KW-0520">NAD</keyword>
<evidence type="ECO:0000256" key="3">
    <source>
        <dbReference type="ARBA" id="ARBA00022679"/>
    </source>
</evidence>
<dbReference type="Proteomes" id="UP001208570">
    <property type="component" value="Unassembled WGS sequence"/>
</dbReference>
<dbReference type="EC" id="2.7.1.23" evidence="2"/>
<evidence type="ECO:0000256" key="2">
    <source>
        <dbReference type="ARBA" id="ARBA00012120"/>
    </source>
</evidence>
<evidence type="ECO:0000256" key="4">
    <source>
        <dbReference type="ARBA" id="ARBA00022777"/>
    </source>
</evidence>
<comment type="caution">
    <text evidence="7">The sequence shown here is derived from an EMBL/GenBank/DDBJ whole genome shotgun (WGS) entry which is preliminary data.</text>
</comment>
<dbReference type="EMBL" id="JAODUP010000465">
    <property type="protein sequence ID" value="KAK2149135.1"/>
    <property type="molecule type" value="Genomic_DNA"/>
</dbReference>
<dbReference type="GO" id="GO:0006741">
    <property type="term" value="P:NADP+ biosynthetic process"/>
    <property type="evidence" value="ECO:0007669"/>
    <property type="project" value="InterPro"/>
</dbReference>
<dbReference type="InterPro" id="IPR017438">
    <property type="entry name" value="ATP-NAD_kinase_N"/>
</dbReference>
<keyword evidence="8" id="KW-1185">Reference proteome</keyword>
<evidence type="ECO:0000313" key="7">
    <source>
        <dbReference type="EMBL" id="KAK2149135.1"/>
    </source>
</evidence>
<keyword evidence="5" id="KW-0521">NADP</keyword>
<dbReference type="GO" id="GO:0019674">
    <property type="term" value="P:NAD+ metabolic process"/>
    <property type="evidence" value="ECO:0007669"/>
    <property type="project" value="InterPro"/>
</dbReference>
<dbReference type="PANTHER" id="PTHR20275:SF0">
    <property type="entry name" value="NAD KINASE"/>
    <property type="match status" value="1"/>
</dbReference>
<accession>A0AAD9JBB9</accession>
<evidence type="ECO:0000256" key="6">
    <source>
        <dbReference type="ARBA" id="ARBA00023027"/>
    </source>
</evidence>
<keyword evidence="3" id="KW-0808">Transferase</keyword>
<reference evidence="7" key="1">
    <citation type="journal article" date="2023" name="Mol. Biol. Evol.">
        <title>Third-Generation Sequencing Reveals the Adaptive Role of the Epigenome in Three Deep-Sea Polychaetes.</title>
        <authorList>
            <person name="Perez M."/>
            <person name="Aroh O."/>
            <person name="Sun Y."/>
            <person name="Lan Y."/>
            <person name="Juniper S.K."/>
            <person name="Young C.R."/>
            <person name="Angers B."/>
            <person name="Qian P.Y."/>
        </authorList>
    </citation>
    <scope>NUCLEOTIDE SEQUENCE</scope>
    <source>
        <strain evidence="7">P08H-3</strain>
    </source>
</reference>
<dbReference type="InterPro" id="IPR017437">
    <property type="entry name" value="ATP-NAD_kinase_PpnK-typ_C"/>
</dbReference>
<gene>
    <name evidence="7" type="ORF">LSH36_465g01011</name>
</gene>
<organism evidence="7 8">
    <name type="scientific">Paralvinella palmiformis</name>
    <dbReference type="NCBI Taxonomy" id="53620"/>
    <lineage>
        <taxon>Eukaryota</taxon>
        <taxon>Metazoa</taxon>
        <taxon>Spiralia</taxon>
        <taxon>Lophotrochozoa</taxon>
        <taxon>Annelida</taxon>
        <taxon>Polychaeta</taxon>
        <taxon>Sedentaria</taxon>
        <taxon>Canalipalpata</taxon>
        <taxon>Terebellida</taxon>
        <taxon>Terebelliformia</taxon>
        <taxon>Alvinellidae</taxon>
        <taxon>Paralvinella</taxon>
    </lineage>
</organism>
<dbReference type="InterPro" id="IPR002504">
    <property type="entry name" value="NADK"/>
</dbReference>
<dbReference type="InterPro" id="IPR016064">
    <property type="entry name" value="NAD/diacylglycerol_kinase_sf"/>
</dbReference>
<keyword evidence="4" id="KW-0418">Kinase</keyword>
<dbReference type="Gene3D" id="3.40.50.10330">
    <property type="entry name" value="Probable inorganic polyphosphate/atp-NAD kinase, domain 1"/>
    <property type="match status" value="1"/>
</dbReference>
<dbReference type="HAMAP" id="MF_00361">
    <property type="entry name" value="NAD_kinase"/>
    <property type="match status" value="1"/>
</dbReference>
<dbReference type="SUPFAM" id="SSF111331">
    <property type="entry name" value="NAD kinase/diacylglycerol kinase-like"/>
    <property type="match status" value="1"/>
</dbReference>
<evidence type="ECO:0000313" key="8">
    <source>
        <dbReference type="Proteomes" id="UP001208570"/>
    </source>
</evidence>
<evidence type="ECO:0000256" key="1">
    <source>
        <dbReference type="ARBA" id="ARBA00010995"/>
    </source>
</evidence>
<dbReference type="PANTHER" id="PTHR20275">
    <property type="entry name" value="NAD KINASE"/>
    <property type="match status" value="1"/>
</dbReference>
<name>A0AAD9JBB9_9ANNE</name>
<dbReference type="AlphaFoldDB" id="A0AAD9JBB9"/>
<evidence type="ECO:0000256" key="5">
    <source>
        <dbReference type="ARBA" id="ARBA00022857"/>
    </source>
</evidence>
<dbReference type="Pfam" id="PF20143">
    <property type="entry name" value="NAD_kinase_C"/>
    <property type="match status" value="1"/>
</dbReference>
<proteinExistence type="inferred from homology"/>
<comment type="similarity">
    <text evidence="1">Belongs to the NAD kinase family.</text>
</comment>
<protein>
    <recommendedName>
        <fullName evidence="2">NAD(+) kinase</fullName>
        <ecNumber evidence="2">2.7.1.23</ecNumber>
    </recommendedName>
</protein>
<dbReference type="GO" id="GO:0003951">
    <property type="term" value="F:NAD+ kinase activity"/>
    <property type="evidence" value="ECO:0007669"/>
    <property type="project" value="UniProtKB-EC"/>
</dbReference>
<sequence length="413" mass="46150">MSIFCLSVLLTLGLSALLITAEVFRLLDTISILHMELMIDENSHILVERGKPCLCSEPESRRRTKSLYGASPSHKFGPKASLMKVQNNVLTLQDPGSQRLTWYKSPLTVLILKKIHDEMVITPFVELVSWLIKERQMVVFVESKVVDDPLLKKHQEYMKVSNRLCTFKEGEDDLTDKIDLIITLGGDGTLLYASTLFQASVPPVMAFHLGSLGFLSPFEFKSDFRDKVNQVLEGNVPLILRTRLKCSVCHKGDPVTKCEQENKRYILMLNELVVDRGVIIATTTGSTAYSAAAGASMCHPNVPAIMITPICPHSLSFRPIVVPAGVEIKIMVSPEARSNAWVSFDGRNRQEIHKGDVIRVSSSIYPLPSICSEDQISDWFSSLAGCLHWNVRKQQKSFTPNSETDSNGESERR</sequence>
<dbReference type="Pfam" id="PF01513">
    <property type="entry name" value="NAD_kinase"/>
    <property type="match status" value="1"/>
</dbReference>
<dbReference type="Gene3D" id="2.60.200.30">
    <property type="entry name" value="Probable inorganic polyphosphate/atp-NAD kinase, domain 2"/>
    <property type="match status" value="1"/>
</dbReference>